<gene>
    <name evidence="4" type="ORF">BCV70DRAFT_49981</name>
    <name evidence="3" type="ORF">BCV70DRAFT_92996</name>
</gene>
<feature type="compositionally biased region" description="Low complexity" evidence="1">
    <location>
        <begin position="302"/>
        <end position="315"/>
    </location>
</feature>
<dbReference type="STRING" id="1882483.A0A317XHP9"/>
<dbReference type="Gene3D" id="3.30.160.60">
    <property type="entry name" value="Classic Zinc Finger"/>
    <property type="match status" value="1"/>
</dbReference>
<dbReference type="AlphaFoldDB" id="A0A317XHP9"/>
<evidence type="ECO:0000313" key="3">
    <source>
        <dbReference type="EMBL" id="PWY96958.1"/>
    </source>
</evidence>
<dbReference type="EMBL" id="KZ819232">
    <property type="protein sequence ID" value="PWY96958.1"/>
    <property type="molecule type" value="Genomic_DNA"/>
</dbReference>
<feature type="region of interest" description="Disordered" evidence="1">
    <location>
        <begin position="300"/>
        <end position="323"/>
    </location>
</feature>
<evidence type="ECO:0000256" key="1">
    <source>
        <dbReference type="SAM" id="MobiDB-lite"/>
    </source>
</evidence>
<dbReference type="EMBL" id="KZ819205">
    <property type="protein sequence ID" value="PWY97581.1"/>
    <property type="molecule type" value="Genomic_DNA"/>
</dbReference>
<accession>A0A317XHP9</accession>
<protein>
    <recommendedName>
        <fullName evidence="2">C2H2-type domain-containing protein</fullName>
    </recommendedName>
</protein>
<dbReference type="GO" id="GO:0006355">
    <property type="term" value="P:regulation of DNA-templated transcription"/>
    <property type="evidence" value="ECO:0007669"/>
    <property type="project" value="InterPro"/>
</dbReference>
<feature type="domain" description="C2H2-type" evidence="2">
    <location>
        <begin position="333"/>
        <end position="357"/>
    </location>
</feature>
<name>A0A317XHP9_9BASI</name>
<proteinExistence type="predicted"/>
<dbReference type="PROSITE" id="PS00028">
    <property type="entry name" value="ZINC_FINGER_C2H2_1"/>
    <property type="match status" value="1"/>
</dbReference>
<dbReference type="Proteomes" id="UP000246740">
    <property type="component" value="Unassembled WGS sequence"/>
</dbReference>
<dbReference type="PANTHER" id="PTHR36167">
    <property type="entry name" value="C2H2 FINGER DOMAIN TRANSCRIPTION FACTOR (EUROFUNG)-RELATED"/>
    <property type="match status" value="1"/>
</dbReference>
<dbReference type="InParanoid" id="A0A317XHP9"/>
<reference evidence="4 5" key="1">
    <citation type="journal article" date="2018" name="Mol. Biol. Evol.">
        <title>Broad Genomic Sampling Reveals a Smut Pathogenic Ancestry of the Fungal Clade Ustilaginomycotina.</title>
        <authorList>
            <person name="Kijpornyongpan T."/>
            <person name="Mondo S.J."/>
            <person name="Barry K."/>
            <person name="Sandor L."/>
            <person name="Lee J."/>
            <person name="Lipzen A."/>
            <person name="Pangilinan J."/>
            <person name="LaButti K."/>
            <person name="Hainaut M."/>
            <person name="Henrissat B."/>
            <person name="Grigoriev I.V."/>
            <person name="Spatafora J.W."/>
            <person name="Aime M.C."/>
        </authorList>
    </citation>
    <scope>NUCLEOTIDE SEQUENCE [LARGE SCALE GENOMIC DNA]</scope>
    <source>
        <strain evidence="4 5">MCA 3645</strain>
    </source>
</reference>
<evidence type="ECO:0000313" key="4">
    <source>
        <dbReference type="EMBL" id="PWY97581.1"/>
    </source>
</evidence>
<keyword evidence="5" id="KW-1185">Reference proteome</keyword>
<dbReference type="OrthoDB" id="1939603at2759"/>
<dbReference type="InterPro" id="IPR039327">
    <property type="entry name" value="CON7-like"/>
</dbReference>
<sequence>MSSLPSPSIRLPPKVRNNMTGYAWNTLDSQYIDFDPVNYWQHDHDRLEPQRPERTMTDEALRYWYPASLTGGLREHNDQHAWQQEWYSAVPHQPFLGVCRPQQQVSAVAPLNSSAVAPGATASLPLPNTMTARTAQRNELSPTSMPTLLNGNVPALSTSLLPFGPETHEADTRELRASSAPVEPPLSMYSQSWPSYTSWPANFSLTSASLPHEERHVPGHGQHTGLETLEAGGTLSRVGSGPSLGLGSGPSVDPVSLTQLAARMGFSTEVQERQGGRRRIWYRAPNGQFASAAQMLSHHVNGGESQGSNGSSSGIRRIRRRRKSEEIDRKYRCDYPGCDKAYGTLNHLNTHRTGNGHGPRLNAEGDKANPPSHLAAKIRRDPQESIQLTLLGCSNFFFPLSSPLQHLDGTN</sequence>
<dbReference type="PANTHER" id="PTHR36167:SF3">
    <property type="entry name" value="C2H2 FINGER DOMAIN TRANSCRIPTION FACTOR (EUROFUNG)-RELATED"/>
    <property type="match status" value="1"/>
</dbReference>
<dbReference type="InterPro" id="IPR013087">
    <property type="entry name" value="Znf_C2H2_type"/>
</dbReference>
<evidence type="ECO:0000313" key="5">
    <source>
        <dbReference type="Proteomes" id="UP000246740"/>
    </source>
</evidence>
<organism evidence="4 5">
    <name type="scientific">Testicularia cyperi</name>
    <dbReference type="NCBI Taxonomy" id="1882483"/>
    <lineage>
        <taxon>Eukaryota</taxon>
        <taxon>Fungi</taxon>
        <taxon>Dikarya</taxon>
        <taxon>Basidiomycota</taxon>
        <taxon>Ustilaginomycotina</taxon>
        <taxon>Ustilaginomycetes</taxon>
        <taxon>Ustilaginales</taxon>
        <taxon>Anthracoideaceae</taxon>
        <taxon>Testicularia</taxon>
    </lineage>
</organism>
<evidence type="ECO:0000259" key="2">
    <source>
        <dbReference type="PROSITE" id="PS00028"/>
    </source>
</evidence>
<feature type="region of interest" description="Disordered" evidence="1">
    <location>
        <begin position="349"/>
        <end position="373"/>
    </location>
</feature>